<evidence type="ECO:0000259" key="10">
    <source>
        <dbReference type="PROSITE" id="PS51105"/>
    </source>
</evidence>
<evidence type="ECO:0000256" key="4">
    <source>
        <dbReference type="ARBA" id="ARBA00022597"/>
    </source>
</evidence>
<evidence type="ECO:0000256" key="6">
    <source>
        <dbReference type="ARBA" id="ARBA00022989"/>
    </source>
</evidence>
<dbReference type="GO" id="GO:0008982">
    <property type="term" value="F:protein-N(PI)-phosphohistidine-sugar phosphotransferase activity"/>
    <property type="evidence" value="ECO:0007669"/>
    <property type="project" value="UniProtKB-UniRule"/>
</dbReference>
<dbReference type="RefSeq" id="WP_095670211.1">
    <property type="nucleotide sequence ID" value="NZ_BEXJ01000002.1"/>
</dbReference>
<evidence type="ECO:0000256" key="8">
    <source>
        <dbReference type="PIRNR" id="PIRNR006351"/>
    </source>
</evidence>
<dbReference type="Pfam" id="PF02378">
    <property type="entry name" value="PTS_EIIC"/>
    <property type="match status" value="1"/>
</dbReference>
<dbReference type="NCBIfam" id="TIGR00410">
    <property type="entry name" value="lacE"/>
    <property type="match status" value="1"/>
</dbReference>
<keyword evidence="6 9" id="KW-1133">Transmembrane helix</keyword>
<dbReference type="EMBL" id="BEXJ01000002">
    <property type="protein sequence ID" value="GBA96454.1"/>
    <property type="molecule type" value="Genomic_DNA"/>
</dbReference>
<name>A0AB33ZW15_LACGS</name>
<evidence type="ECO:0000256" key="9">
    <source>
        <dbReference type="SAM" id="Phobius"/>
    </source>
</evidence>
<feature type="transmembrane region" description="Helical" evidence="9">
    <location>
        <begin position="31"/>
        <end position="53"/>
    </location>
</feature>
<dbReference type="AlphaFoldDB" id="A0AB33ZW15"/>
<dbReference type="GO" id="GO:0005886">
    <property type="term" value="C:plasma membrane"/>
    <property type="evidence" value="ECO:0007669"/>
    <property type="project" value="UniProtKB-SubCell"/>
</dbReference>
<keyword evidence="2 8" id="KW-0813">Transport</keyword>
<evidence type="ECO:0000256" key="7">
    <source>
        <dbReference type="ARBA" id="ARBA00023136"/>
    </source>
</evidence>
<comment type="subcellular location">
    <subcellularLocation>
        <location evidence="1">Cell membrane</location>
        <topology evidence="1">Multi-pass membrane protein</topology>
    </subcellularLocation>
</comment>
<dbReference type="PROSITE" id="PS51105">
    <property type="entry name" value="PTS_EIIC_TYPE_3"/>
    <property type="match status" value="1"/>
</dbReference>
<gene>
    <name evidence="11" type="primary">celB</name>
    <name evidence="11" type="ORF">LJCM1025_10360</name>
</gene>
<keyword evidence="4 8" id="KW-0762">Sugar transport</keyword>
<evidence type="ECO:0000256" key="5">
    <source>
        <dbReference type="ARBA" id="ARBA00022692"/>
    </source>
</evidence>
<evidence type="ECO:0000256" key="3">
    <source>
        <dbReference type="ARBA" id="ARBA00022475"/>
    </source>
</evidence>
<proteinExistence type="predicted"/>
<dbReference type="PIRSF" id="PIRSF006351">
    <property type="entry name" value="PTS_EIIC-Cellobiose"/>
    <property type="match status" value="1"/>
</dbReference>
<evidence type="ECO:0000256" key="2">
    <source>
        <dbReference type="ARBA" id="ARBA00022448"/>
    </source>
</evidence>
<dbReference type="Proteomes" id="UP000250668">
    <property type="component" value="Unassembled WGS sequence"/>
</dbReference>
<dbReference type="GO" id="GO:0009401">
    <property type="term" value="P:phosphoenolpyruvate-dependent sugar phosphotransferase system"/>
    <property type="evidence" value="ECO:0007669"/>
    <property type="project" value="InterPro"/>
</dbReference>
<feature type="transmembrane region" description="Helical" evidence="9">
    <location>
        <begin position="73"/>
        <end position="94"/>
    </location>
</feature>
<feature type="transmembrane region" description="Helical" evidence="9">
    <location>
        <begin position="344"/>
        <end position="374"/>
    </location>
</feature>
<feature type="transmembrane region" description="Helical" evidence="9">
    <location>
        <begin position="219"/>
        <end position="240"/>
    </location>
</feature>
<protein>
    <recommendedName>
        <fullName evidence="8">Permease IIC component</fullName>
    </recommendedName>
</protein>
<reference evidence="11 12" key="1">
    <citation type="journal article" date="2018" name="Int. J. Syst. Evol. Microbiol.">
        <title>Lactobacillus paragasseri sp. nov., a sister taxon of Lactobacillus gasseri, based on whole-genome sequence analyses.</title>
        <authorList>
            <person name="Tanizawa Y."/>
            <person name="Tada I."/>
            <person name="Kobayashi H."/>
            <person name="Endo A."/>
            <person name="Maeno S."/>
            <person name="Toyoda A."/>
            <person name="Arita M."/>
            <person name="Nakamura Y."/>
            <person name="Sakamoto M."/>
            <person name="Ohkuma M."/>
            <person name="Tohno M."/>
        </authorList>
    </citation>
    <scope>NUCLEOTIDE SEQUENCE [LARGE SCALE GENOMIC DNA]</scope>
    <source>
        <strain evidence="11 12">JCM 1025</strain>
    </source>
</reference>
<evidence type="ECO:0000313" key="12">
    <source>
        <dbReference type="Proteomes" id="UP000250668"/>
    </source>
</evidence>
<dbReference type="PANTHER" id="PTHR33989">
    <property type="match status" value="1"/>
</dbReference>
<evidence type="ECO:0000256" key="1">
    <source>
        <dbReference type="ARBA" id="ARBA00004651"/>
    </source>
</evidence>
<sequence length="432" mass="47160">MNSLMNKLAKKMVPWASKMAANRYLTAIRDAFITIMPIIIGCSFCILINSVFLGKDHYFDQWFHFQGLELANMLAAVSSAGMSVMSLLIVYLVARNLAAYYKMDTTSNAVVAVVNFLVLTQFDTTPKLGEVIRTYYLGAAGLFTGFIAAFVSVEIMRKLGSIKKLQIKMPESVPAAIAKSFNGMMPIILTMLIFGLVRLCTNLAGKPLNDLIFNGLQQPLSALVTSPIGIVIIYILYMLLWGFGIHTGFIISAPILEPIFLVNLTQNAEKISNNAAAHNILTKPFTDSMMFMGGAGNMLALVIAIFIVSKRDDYRKIAKLGLIPSLFNISEPIMFGLPVVMNPILIIPMILTTLVGLGVGSLATITGFMGYTYVLVPWTTSPLLNAFLSTGGSWGALVTAAVVLVLSVLIYMPFVMVMNRTEKVEASDDEEK</sequence>
<feature type="domain" description="PTS EIIC type-3" evidence="10">
    <location>
        <begin position="8"/>
        <end position="414"/>
    </location>
</feature>
<dbReference type="InterPro" id="IPR051088">
    <property type="entry name" value="PTS_Sugar-EIIC/EIIB"/>
</dbReference>
<comment type="function">
    <text evidence="8">The phosphoenolpyruvate-dependent sugar phosphotransferase system (PTS), a major carbohydrate active -transport system, catalyzes the phosphorylation of incoming sugar substrates concomitant with their translocation across the cell membrane.</text>
</comment>
<comment type="caution">
    <text evidence="11">The sequence shown here is derived from an EMBL/GenBank/DDBJ whole genome shotgun (WGS) entry which is preliminary data.</text>
</comment>
<dbReference type="InterPro" id="IPR004501">
    <property type="entry name" value="PTS_EIIC_3"/>
</dbReference>
<dbReference type="InterPro" id="IPR003352">
    <property type="entry name" value="PTS_EIIC"/>
</dbReference>
<feature type="transmembrane region" description="Helical" evidence="9">
    <location>
        <begin position="288"/>
        <end position="309"/>
    </location>
</feature>
<organism evidence="11 12">
    <name type="scientific">Lactobacillus gasseri</name>
    <dbReference type="NCBI Taxonomy" id="1596"/>
    <lineage>
        <taxon>Bacteria</taxon>
        <taxon>Bacillati</taxon>
        <taxon>Bacillota</taxon>
        <taxon>Bacilli</taxon>
        <taxon>Lactobacillales</taxon>
        <taxon>Lactobacillaceae</taxon>
        <taxon>Lactobacillus</taxon>
    </lineage>
</organism>
<keyword evidence="3 8" id="KW-1003">Cell membrane</keyword>
<dbReference type="InterPro" id="IPR004796">
    <property type="entry name" value="PTS_IIC_cello"/>
</dbReference>
<feature type="transmembrane region" description="Helical" evidence="9">
    <location>
        <begin position="134"/>
        <end position="155"/>
    </location>
</feature>
<keyword evidence="5 9" id="KW-0812">Transmembrane</keyword>
<feature type="transmembrane region" description="Helical" evidence="9">
    <location>
        <begin position="394"/>
        <end position="414"/>
    </location>
</feature>
<keyword evidence="7 8" id="KW-0472">Membrane</keyword>
<dbReference type="PANTHER" id="PTHR33989:SF4">
    <property type="entry name" value="PTS SYSTEM N,N'-DIACETYLCHITOBIOSE-SPECIFIC EIIC COMPONENT"/>
    <property type="match status" value="1"/>
</dbReference>
<accession>A0AB33ZW15</accession>
<evidence type="ECO:0000313" key="11">
    <source>
        <dbReference type="EMBL" id="GBA96454.1"/>
    </source>
</evidence>
<feature type="transmembrane region" description="Helical" evidence="9">
    <location>
        <begin position="176"/>
        <end position="199"/>
    </location>
</feature>